<dbReference type="InterPro" id="IPR013655">
    <property type="entry name" value="PAS_fold_3"/>
</dbReference>
<dbReference type="PANTHER" id="PTHR44757:SF2">
    <property type="entry name" value="BIOFILM ARCHITECTURE MAINTENANCE PROTEIN MBAA"/>
    <property type="match status" value="1"/>
</dbReference>
<dbReference type="SMART" id="SM00267">
    <property type="entry name" value="GGDEF"/>
    <property type="match status" value="1"/>
</dbReference>
<dbReference type="SUPFAM" id="SSF55073">
    <property type="entry name" value="Nucleotide cyclase"/>
    <property type="match status" value="1"/>
</dbReference>
<keyword evidence="8" id="KW-1185">Reference proteome</keyword>
<gene>
    <name evidence="7" type="ORF">E5S66_02200</name>
</gene>
<dbReference type="CDD" id="cd01948">
    <property type="entry name" value="EAL"/>
    <property type="match status" value="1"/>
</dbReference>
<evidence type="ECO:0000313" key="7">
    <source>
        <dbReference type="EMBL" id="TLX22860.1"/>
    </source>
</evidence>
<evidence type="ECO:0000256" key="2">
    <source>
        <dbReference type="ARBA" id="ARBA00022636"/>
    </source>
</evidence>
<feature type="domain" description="GGDEF" evidence="6">
    <location>
        <begin position="528"/>
        <end position="660"/>
    </location>
</feature>
<dbReference type="InterPro" id="IPR052155">
    <property type="entry name" value="Biofilm_reg_signaling"/>
</dbReference>
<dbReference type="Pfam" id="PF00497">
    <property type="entry name" value="SBP_bac_3"/>
    <property type="match status" value="1"/>
</dbReference>
<dbReference type="SMART" id="SM00052">
    <property type="entry name" value="EAL"/>
    <property type="match status" value="1"/>
</dbReference>
<dbReference type="EMBL" id="SROY01000001">
    <property type="protein sequence ID" value="TLX22860.1"/>
    <property type="molecule type" value="Genomic_DNA"/>
</dbReference>
<dbReference type="Gene3D" id="3.40.190.10">
    <property type="entry name" value="Periplasmic binding protein-like II"/>
    <property type="match status" value="2"/>
</dbReference>
<name>A0A5R9PJT0_9GAMM</name>
<feature type="transmembrane region" description="Helical" evidence="3">
    <location>
        <begin position="75"/>
        <end position="95"/>
    </location>
</feature>
<dbReference type="Pfam" id="PF00990">
    <property type="entry name" value="GGDEF"/>
    <property type="match status" value="1"/>
</dbReference>
<dbReference type="InterPro" id="IPR035965">
    <property type="entry name" value="PAS-like_dom_sf"/>
</dbReference>
<dbReference type="PANTHER" id="PTHR44757">
    <property type="entry name" value="DIGUANYLATE CYCLASE DGCP"/>
    <property type="match status" value="1"/>
</dbReference>
<dbReference type="FunFam" id="3.20.20.450:FF:000001">
    <property type="entry name" value="Cyclic di-GMP phosphodiesterase yahA"/>
    <property type="match status" value="1"/>
</dbReference>
<dbReference type="PROSITE" id="PS50112">
    <property type="entry name" value="PAS"/>
    <property type="match status" value="1"/>
</dbReference>
<evidence type="ECO:0000259" key="4">
    <source>
        <dbReference type="PROSITE" id="PS50112"/>
    </source>
</evidence>
<dbReference type="Gene3D" id="3.30.450.20">
    <property type="entry name" value="PAS domain"/>
    <property type="match status" value="1"/>
</dbReference>
<dbReference type="InterPro" id="IPR029787">
    <property type="entry name" value="Nucleotide_cyclase"/>
</dbReference>
<dbReference type="Proteomes" id="UP000308508">
    <property type="component" value="Unassembled WGS sequence"/>
</dbReference>
<feature type="transmembrane region" description="Helical" evidence="3">
    <location>
        <begin position="336"/>
        <end position="358"/>
    </location>
</feature>
<dbReference type="InterPro" id="IPR000160">
    <property type="entry name" value="GGDEF_dom"/>
</dbReference>
<dbReference type="Pfam" id="PF00563">
    <property type="entry name" value="EAL"/>
    <property type="match status" value="1"/>
</dbReference>
<comment type="caution">
    <text evidence="7">The sequence shown here is derived from an EMBL/GenBank/DDBJ whole genome shotgun (WGS) entry which is preliminary data.</text>
</comment>
<dbReference type="InterPro" id="IPR001633">
    <property type="entry name" value="EAL_dom"/>
</dbReference>
<dbReference type="Pfam" id="PF08447">
    <property type="entry name" value="PAS_3"/>
    <property type="match status" value="1"/>
</dbReference>
<evidence type="ECO:0000256" key="1">
    <source>
        <dbReference type="ARBA" id="ARBA00012282"/>
    </source>
</evidence>
<dbReference type="NCBIfam" id="TIGR00254">
    <property type="entry name" value="GGDEF"/>
    <property type="match status" value="1"/>
</dbReference>
<dbReference type="PROSITE" id="PS50883">
    <property type="entry name" value="EAL"/>
    <property type="match status" value="1"/>
</dbReference>
<reference evidence="7 8" key="1">
    <citation type="submission" date="2019-04" db="EMBL/GenBank/DDBJ databases">
        <authorList>
            <person name="Grouzdev D.S."/>
            <person name="Nazina T.N."/>
        </authorList>
    </citation>
    <scope>NUCLEOTIDE SEQUENCE [LARGE SCALE GENOMIC DNA]</scope>
    <source>
        <strain evidence="7 8">SHC 3-19</strain>
    </source>
</reference>
<dbReference type="InterPro" id="IPR000014">
    <property type="entry name" value="PAS"/>
</dbReference>
<dbReference type="Gene3D" id="3.30.70.270">
    <property type="match status" value="1"/>
</dbReference>
<evidence type="ECO:0000313" key="8">
    <source>
        <dbReference type="Proteomes" id="UP000308508"/>
    </source>
</evidence>
<dbReference type="AlphaFoldDB" id="A0A5R9PJT0"/>
<dbReference type="STRING" id="1123377.GCA_000423885_02447"/>
<keyword evidence="2" id="KW-0973">c-di-GMP</keyword>
<evidence type="ECO:0000256" key="3">
    <source>
        <dbReference type="SAM" id="Phobius"/>
    </source>
</evidence>
<dbReference type="InterPro" id="IPR043128">
    <property type="entry name" value="Rev_trsase/Diguanyl_cyclase"/>
</dbReference>
<sequence length="929" mass="101963">MPTACWRGCCWPRCWAIWRRRCTTRGSAATACSRRWRAGGRFRLPAPTDSRCIGGLARYPAAMPSGIATMRQRTAWFTLFALLLTAIAVWGVHLLRGNDGSAAPTLRVGLYENAPKIYRDRDGHPAGLFVELLDEIARREGWRVQYVPCTWADCLAQLEAGQLDLMPDVAYTPERGRLFDFHTVPVAHSWSQVYKHHGLVVRAFPDLAELRVALLRDSVQEGELRHLLQELGVRWTAVGADSYREAFRAVHDGRADVAVANNFFGARSGRDFGLEETAILFNPATLYFAAPRGRHAAVLARIDHWLRAWQQAPDSVYFRAMRHAMMPPPLTVTPPWLPAAVAAAAALVLALLVFSLVLRWRVRAATVDATAARNRLELVLEVSPVALFLLREEDGELAVEWASPNVPRLYGVPADEVLAPGRWKQHVHPDDLPTLEPALDHLRRHPSLTREYRVVDEAGTVHHVHEALRALPAEAGQPLRALSTWTDVSEAKAHAAELSHLAHHDSLTGLPNRRLLRLFLEDAARGGRGFAVVVLDLDRLRGVNDTLGHELGDQVLRAASQRLQARLPAEGFLARLGGDEFAAVLPGAAEAEADAFALDVTDAFTRPLLGGASPTVLTISVGIALAPANGDDADTLLRHAELALYEAKRLGTGRRQLFQPALSTGAAQRLALETGLRMALPRQQFRLHYQPQLDLRSGALAGVEALLRWEHPELGMIPPAQFIPVAEETGQIEEIGQWVLLEACRQLRAWDEAGLGVAGMSVNCSVQQLDADRLPAQVAAILAATGIAADRLELEITESVLMRDPEHAIVVLQALKAQGVRLAIDDFGTGYSSLAYLRRLPLTRLKIDRAFVSGIGNDPGDEEICRTVIALGRNLGLETLAEGVEQAHEAAFLRDGGCTLAQGFHYARALPPEALVAWVTAHRRQPRRA</sequence>
<accession>A0A5R9PJT0</accession>
<evidence type="ECO:0000259" key="5">
    <source>
        <dbReference type="PROSITE" id="PS50883"/>
    </source>
</evidence>
<proteinExistence type="predicted"/>
<dbReference type="CDD" id="cd01949">
    <property type="entry name" value="GGDEF"/>
    <property type="match status" value="1"/>
</dbReference>
<keyword evidence="3" id="KW-1133">Transmembrane helix</keyword>
<dbReference type="SMART" id="SM00091">
    <property type="entry name" value="PAS"/>
    <property type="match status" value="1"/>
</dbReference>
<dbReference type="Gene3D" id="3.20.20.450">
    <property type="entry name" value="EAL domain"/>
    <property type="match status" value="1"/>
</dbReference>
<dbReference type="GO" id="GO:0071111">
    <property type="term" value="F:cyclic-guanylate-specific phosphodiesterase activity"/>
    <property type="evidence" value="ECO:0007669"/>
    <property type="project" value="UniProtKB-EC"/>
</dbReference>
<keyword evidence="3" id="KW-0472">Membrane</keyword>
<keyword evidence="3" id="KW-0812">Transmembrane</keyword>
<protein>
    <recommendedName>
        <fullName evidence="1">cyclic-guanylate-specific phosphodiesterase</fullName>
        <ecNumber evidence="1">3.1.4.52</ecNumber>
    </recommendedName>
</protein>
<feature type="domain" description="EAL" evidence="5">
    <location>
        <begin position="669"/>
        <end position="923"/>
    </location>
</feature>
<dbReference type="CDD" id="cd00130">
    <property type="entry name" value="PAS"/>
    <property type="match status" value="1"/>
</dbReference>
<dbReference type="PROSITE" id="PS50887">
    <property type="entry name" value="GGDEF"/>
    <property type="match status" value="1"/>
</dbReference>
<feature type="domain" description="PAS" evidence="4">
    <location>
        <begin position="372"/>
        <end position="446"/>
    </location>
</feature>
<dbReference type="SUPFAM" id="SSF53850">
    <property type="entry name" value="Periplasmic binding protein-like II"/>
    <property type="match status" value="1"/>
</dbReference>
<dbReference type="SUPFAM" id="SSF55785">
    <property type="entry name" value="PYP-like sensor domain (PAS domain)"/>
    <property type="match status" value="1"/>
</dbReference>
<dbReference type="InterPro" id="IPR001638">
    <property type="entry name" value="Solute-binding_3/MltF_N"/>
</dbReference>
<dbReference type="SUPFAM" id="SSF141868">
    <property type="entry name" value="EAL domain-like"/>
    <property type="match status" value="1"/>
</dbReference>
<organism evidence="7 8">
    <name type="scientific">Thermomonas fusca</name>
    <dbReference type="NCBI Taxonomy" id="215690"/>
    <lineage>
        <taxon>Bacteria</taxon>
        <taxon>Pseudomonadati</taxon>
        <taxon>Pseudomonadota</taxon>
        <taxon>Gammaproteobacteria</taxon>
        <taxon>Lysobacterales</taxon>
        <taxon>Lysobacteraceae</taxon>
        <taxon>Thermomonas</taxon>
    </lineage>
</organism>
<dbReference type="InterPro" id="IPR035919">
    <property type="entry name" value="EAL_sf"/>
</dbReference>
<dbReference type="EC" id="3.1.4.52" evidence="1"/>
<dbReference type="SMART" id="SM00062">
    <property type="entry name" value="PBPb"/>
    <property type="match status" value="1"/>
</dbReference>
<evidence type="ECO:0000259" key="6">
    <source>
        <dbReference type="PROSITE" id="PS50887"/>
    </source>
</evidence>